<dbReference type="EMBL" id="BJZV01000013">
    <property type="protein sequence ID" value="GEP10697.1"/>
    <property type="molecule type" value="Genomic_DNA"/>
</dbReference>
<protein>
    <submittedName>
        <fullName evidence="5">Glycosyl transferase family A</fullName>
    </submittedName>
</protein>
<dbReference type="Gene3D" id="3.90.550.10">
    <property type="entry name" value="Spore Coat Polysaccharide Biosynthesis Protein SpsA, Chain A"/>
    <property type="match status" value="1"/>
</dbReference>
<dbReference type="RefSeq" id="WP_147046962.1">
    <property type="nucleotide sequence ID" value="NZ_BJZV01000013.1"/>
</dbReference>
<dbReference type="OrthoDB" id="6116224at2"/>
<dbReference type="InterPro" id="IPR001173">
    <property type="entry name" value="Glyco_trans_2-like"/>
</dbReference>
<evidence type="ECO:0000256" key="1">
    <source>
        <dbReference type="ARBA" id="ARBA00006739"/>
    </source>
</evidence>
<proteinExistence type="inferred from homology"/>
<dbReference type="InterPro" id="IPR029044">
    <property type="entry name" value="Nucleotide-diphossugar_trans"/>
</dbReference>
<evidence type="ECO:0000313" key="6">
    <source>
        <dbReference type="Proteomes" id="UP000321750"/>
    </source>
</evidence>
<accession>A0A512JL66</accession>
<comment type="similarity">
    <text evidence="1">Belongs to the glycosyltransferase 2 family.</text>
</comment>
<dbReference type="CDD" id="cd00761">
    <property type="entry name" value="Glyco_tranf_GTA_type"/>
    <property type="match status" value="1"/>
</dbReference>
<name>A0A512JL66_9HYPH</name>
<feature type="domain" description="Glycosyltransferase 2-like" evidence="4">
    <location>
        <begin position="13"/>
        <end position="147"/>
    </location>
</feature>
<evidence type="ECO:0000313" key="5">
    <source>
        <dbReference type="EMBL" id="GEP10697.1"/>
    </source>
</evidence>
<dbReference type="AlphaFoldDB" id="A0A512JL66"/>
<comment type="caution">
    <text evidence="5">The sequence shown here is derived from an EMBL/GenBank/DDBJ whole genome shotgun (WGS) entry which is preliminary data.</text>
</comment>
<organism evidence="5 6">
    <name type="scientific">Methylobacterium gnaphalii</name>
    <dbReference type="NCBI Taxonomy" id="1010610"/>
    <lineage>
        <taxon>Bacteria</taxon>
        <taxon>Pseudomonadati</taxon>
        <taxon>Pseudomonadota</taxon>
        <taxon>Alphaproteobacteria</taxon>
        <taxon>Hyphomicrobiales</taxon>
        <taxon>Methylobacteriaceae</taxon>
        <taxon>Methylobacterium</taxon>
    </lineage>
</organism>
<dbReference type="Pfam" id="PF00535">
    <property type="entry name" value="Glycos_transf_2"/>
    <property type="match status" value="1"/>
</dbReference>
<dbReference type="PANTHER" id="PTHR43179:SF12">
    <property type="entry name" value="GALACTOFURANOSYLTRANSFERASE GLFT2"/>
    <property type="match status" value="1"/>
</dbReference>
<keyword evidence="3 5" id="KW-0808">Transferase</keyword>
<dbReference type="GO" id="GO:0016757">
    <property type="term" value="F:glycosyltransferase activity"/>
    <property type="evidence" value="ECO:0007669"/>
    <property type="project" value="UniProtKB-KW"/>
</dbReference>
<keyword evidence="6" id="KW-1185">Reference proteome</keyword>
<evidence type="ECO:0000256" key="2">
    <source>
        <dbReference type="ARBA" id="ARBA00022676"/>
    </source>
</evidence>
<keyword evidence="2" id="KW-0328">Glycosyltransferase</keyword>
<dbReference type="PANTHER" id="PTHR43179">
    <property type="entry name" value="RHAMNOSYLTRANSFERASE WBBL"/>
    <property type="match status" value="1"/>
</dbReference>
<dbReference type="Proteomes" id="UP000321750">
    <property type="component" value="Unassembled WGS sequence"/>
</dbReference>
<evidence type="ECO:0000259" key="4">
    <source>
        <dbReference type="Pfam" id="PF00535"/>
    </source>
</evidence>
<sequence length="316" mass="34110">MTSPRDIDIEIVVCVPTFRRPDWLARTLDSLIAQSCRRPFAVVVAENDAVEQQGADVAGEYFAAGHLRGLTVVERRQGNCHAINAAFGAALTAFPAARYVLMIDDDEWAEPGWLEAMVSTAERTGAGIVGGPVMPQIARGGSPALAQHPAFRPAFDISGPVPRIYGSGNCLIARTTFERLGLPAFDVAYNFLGGGDTDFFVRAQRAGIPFQWVQEAVIRETVPLARTTMRWLATRGLRIGAINHRIELKHADGGTERIAIAAKSLGVLAVSVVRGLRLLVETRQPKIALHPLLVAFGRCLAAAGIEPQQYRAAAPK</sequence>
<reference evidence="5 6" key="1">
    <citation type="submission" date="2019-07" db="EMBL/GenBank/DDBJ databases">
        <title>Whole genome shotgun sequence of Methylobacterium gnaphalii NBRC 107716.</title>
        <authorList>
            <person name="Hosoyama A."/>
            <person name="Uohara A."/>
            <person name="Ohji S."/>
            <person name="Ichikawa N."/>
        </authorList>
    </citation>
    <scope>NUCLEOTIDE SEQUENCE [LARGE SCALE GENOMIC DNA]</scope>
    <source>
        <strain evidence="5 6">NBRC 107716</strain>
    </source>
</reference>
<dbReference type="SUPFAM" id="SSF53448">
    <property type="entry name" value="Nucleotide-diphospho-sugar transferases"/>
    <property type="match status" value="1"/>
</dbReference>
<gene>
    <name evidence="5" type="primary">exoM</name>
    <name evidence="5" type="ORF">MGN01_25420</name>
</gene>
<evidence type="ECO:0000256" key="3">
    <source>
        <dbReference type="ARBA" id="ARBA00022679"/>
    </source>
</evidence>